<sequence length="120" mass="13914">MLKSQITPHTRKRYRLSLKLRCVSCKQQKDGFCLRIHSVSLYLFMGKLRPLTFRDIKVHCSLVLVWFGFILCSLGWSFPSRTFCSAGFVDMYCLNLFLSWKILFSPSILIESFAGYSILG</sequence>
<keyword evidence="1" id="KW-1133">Transmembrane helix</keyword>
<keyword evidence="1" id="KW-0472">Membrane</keyword>
<reference evidence="3" key="1">
    <citation type="journal article" date="2013" name="Nat. Biotechnol.">
        <title>Chinese hamster genome sequenced from sorted chromosomes.</title>
        <authorList>
            <person name="Brinkrolf K."/>
            <person name="Rupp O."/>
            <person name="Laux H."/>
            <person name="Kollin F."/>
            <person name="Ernst W."/>
            <person name="Linke B."/>
            <person name="Kofler R."/>
            <person name="Romand S."/>
            <person name="Hesse F."/>
            <person name="Budach W.E."/>
            <person name="Galosy S."/>
            <person name="Muller D."/>
            <person name="Noll T."/>
            <person name="Wienberg J."/>
            <person name="Jostock T."/>
            <person name="Leonard M."/>
            <person name="Grillari J."/>
            <person name="Tauch A."/>
            <person name="Goesmann A."/>
            <person name="Helk B."/>
            <person name="Mott J.E."/>
            <person name="Puhler A."/>
            <person name="Borth N."/>
        </authorList>
    </citation>
    <scope>NUCLEOTIDE SEQUENCE [LARGE SCALE GENOMIC DNA]</scope>
    <source>
        <strain evidence="3">17A/GY</strain>
    </source>
</reference>
<evidence type="ECO:0000313" key="3">
    <source>
        <dbReference type="Proteomes" id="UP000030759"/>
    </source>
</evidence>
<dbReference type="EMBL" id="KE668244">
    <property type="protein sequence ID" value="ERE84087.1"/>
    <property type="molecule type" value="Genomic_DNA"/>
</dbReference>
<gene>
    <name evidence="2" type="ORF">H671_2g6234</name>
</gene>
<name>A0A061IKC0_CRIGR</name>
<keyword evidence="1" id="KW-0812">Transmembrane</keyword>
<protein>
    <submittedName>
        <fullName evidence="2">Uncharacterized protein</fullName>
    </submittedName>
</protein>
<feature type="transmembrane region" description="Helical" evidence="1">
    <location>
        <begin position="98"/>
        <end position="119"/>
    </location>
</feature>
<feature type="transmembrane region" description="Helical" evidence="1">
    <location>
        <begin position="58"/>
        <end position="78"/>
    </location>
</feature>
<proteinExistence type="predicted"/>
<evidence type="ECO:0000313" key="2">
    <source>
        <dbReference type="EMBL" id="ERE84087.1"/>
    </source>
</evidence>
<dbReference type="Proteomes" id="UP000030759">
    <property type="component" value="Unassembled WGS sequence"/>
</dbReference>
<accession>A0A061IKC0</accession>
<organism evidence="2 3">
    <name type="scientific">Cricetulus griseus</name>
    <name type="common">Chinese hamster</name>
    <name type="synonym">Cricetulus barabensis griseus</name>
    <dbReference type="NCBI Taxonomy" id="10029"/>
    <lineage>
        <taxon>Eukaryota</taxon>
        <taxon>Metazoa</taxon>
        <taxon>Chordata</taxon>
        <taxon>Craniata</taxon>
        <taxon>Vertebrata</taxon>
        <taxon>Euteleostomi</taxon>
        <taxon>Mammalia</taxon>
        <taxon>Eutheria</taxon>
        <taxon>Euarchontoglires</taxon>
        <taxon>Glires</taxon>
        <taxon>Rodentia</taxon>
        <taxon>Myomorpha</taxon>
        <taxon>Muroidea</taxon>
        <taxon>Cricetidae</taxon>
        <taxon>Cricetinae</taxon>
        <taxon>Cricetulus</taxon>
    </lineage>
</organism>
<evidence type="ECO:0000256" key="1">
    <source>
        <dbReference type="SAM" id="Phobius"/>
    </source>
</evidence>
<dbReference type="AlphaFoldDB" id="A0A061IKC0"/>